<keyword evidence="1" id="KW-0472">Membrane</keyword>
<keyword evidence="1" id="KW-1133">Transmembrane helix</keyword>
<dbReference type="AlphaFoldDB" id="A0A9X3F5L4"/>
<feature type="transmembrane region" description="Helical" evidence="1">
    <location>
        <begin position="40"/>
        <end position="58"/>
    </location>
</feature>
<dbReference type="RefSeq" id="WP_343331719.1">
    <property type="nucleotide sequence ID" value="NZ_JAPOHD010000007.1"/>
</dbReference>
<organism evidence="2 3">
    <name type="scientific">Draconibacterium aestuarii</name>
    <dbReference type="NCBI Taxonomy" id="2998507"/>
    <lineage>
        <taxon>Bacteria</taxon>
        <taxon>Pseudomonadati</taxon>
        <taxon>Bacteroidota</taxon>
        <taxon>Bacteroidia</taxon>
        <taxon>Marinilabiliales</taxon>
        <taxon>Prolixibacteraceae</taxon>
        <taxon>Draconibacterium</taxon>
    </lineage>
</organism>
<evidence type="ECO:0000313" key="2">
    <source>
        <dbReference type="EMBL" id="MCY1719381.1"/>
    </source>
</evidence>
<keyword evidence="3" id="KW-1185">Reference proteome</keyword>
<evidence type="ECO:0000256" key="1">
    <source>
        <dbReference type="SAM" id="Phobius"/>
    </source>
</evidence>
<proteinExistence type="predicted"/>
<protein>
    <submittedName>
        <fullName evidence="2">Uncharacterized protein</fullName>
    </submittedName>
</protein>
<keyword evidence="1" id="KW-0812">Transmembrane</keyword>
<sequence length="116" mass="12825">MRDQIKSVYIGTLVGIIGLSSIATTSGLEVKRVISKYKNIMTGVILLLVFGCNTVNLSKEEQKWIQIQKLLKESAGSYSDLQYDTQTETYTEGPLLGNGVIGGNCWRFTLEADVFL</sequence>
<reference evidence="2" key="1">
    <citation type="submission" date="2022-11" db="EMBL/GenBank/DDBJ databases">
        <title>Marilongibacter aestuarii gen. nov., sp. nov., isolated from tidal flat sediment.</title>
        <authorList>
            <person name="Jiayan W."/>
        </authorList>
    </citation>
    <scope>NUCLEOTIDE SEQUENCE</scope>
    <source>
        <strain evidence="2">Z1-6</strain>
    </source>
</reference>
<dbReference type="EMBL" id="JAPOHD010000007">
    <property type="protein sequence ID" value="MCY1719381.1"/>
    <property type="molecule type" value="Genomic_DNA"/>
</dbReference>
<accession>A0A9X3F5L4</accession>
<name>A0A9X3F5L4_9BACT</name>
<evidence type="ECO:0000313" key="3">
    <source>
        <dbReference type="Proteomes" id="UP001145087"/>
    </source>
</evidence>
<feature type="transmembrane region" description="Helical" evidence="1">
    <location>
        <begin position="7"/>
        <end position="28"/>
    </location>
</feature>
<comment type="caution">
    <text evidence="2">The sequence shown here is derived from an EMBL/GenBank/DDBJ whole genome shotgun (WGS) entry which is preliminary data.</text>
</comment>
<dbReference type="Proteomes" id="UP001145087">
    <property type="component" value="Unassembled WGS sequence"/>
</dbReference>
<gene>
    <name evidence="2" type="ORF">OU798_03455</name>
</gene>